<keyword evidence="9" id="KW-0862">Zinc</keyword>
<feature type="compositionally biased region" description="Acidic residues" evidence="10">
    <location>
        <begin position="321"/>
        <end position="332"/>
    </location>
</feature>
<feature type="compositionally biased region" description="Acidic residues" evidence="10">
    <location>
        <begin position="1084"/>
        <end position="1099"/>
    </location>
</feature>
<dbReference type="GO" id="GO:0008270">
    <property type="term" value="F:zinc ion binding"/>
    <property type="evidence" value="ECO:0007669"/>
    <property type="project" value="UniProtKB-KW"/>
</dbReference>
<keyword evidence="2" id="KW-0217">Developmental protein</keyword>
<dbReference type="FunFam" id="3.30.710.10:FF:000091">
    <property type="entry name" value="Lola, isoform F"/>
    <property type="match status" value="1"/>
</dbReference>
<evidence type="ECO:0000256" key="6">
    <source>
        <dbReference type="ARBA" id="ARBA00023163"/>
    </source>
</evidence>
<feature type="domain" description="C2H2-type" evidence="12">
    <location>
        <begin position="621"/>
        <end position="651"/>
    </location>
</feature>
<dbReference type="Gene3D" id="1.10.10.60">
    <property type="entry name" value="Homeodomain-like"/>
    <property type="match status" value="1"/>
</dbReference>
<reference evidence="13 14" key="1">
    <citation type="journal article" date="2019" name="Philos. Trans. R. Soc. Lond., B, Biol. Sci.">
        <title>Ant behaviour and brain gene expression of defending hosts depend on the ecological success of the intruding social parasite.</title>
        <authorList>
            <person name="Kaur R."/>
            <person name="Stoldt M."/>
            <person name="Jongepier E."/>
            <person name="Feldmeyer B."/>
            <person name="Menzel F."/>
            <person name="Bornberg-Bauer E."/>
            <person name="Foitzik S."/>
        </authorList>
    </citation>
    <scope>NUCLEOTIDE SEQUENCE [LARGE SCALE GENOMIC DNA]</scope>
    <source>
        <tissue evidence="13">Whole body</tissue>
    </source>
</reference>
<dbReference type="GO" id="GO:0008406">
    <property type="term" value="P:gonad development"/>
    <property type="evidence" value="ECO:0007669"/>
    <property type="project" value="UniProtKB-ARBA"/>
</dbReference>
<feature type="domain" description="C2H2-type" evidence="12">
    <location>
        <begin position="908"/>
        <end position="935"/>
    </location>
</feature>
<feature type="region of interest" description="Disordered" evidence="10">
    <location>
        <begin position="576"/>
        <end position="595"/>
    </location>
</feature>
<feature type="compositionally biased region" description="Polar residues" evidence="10">
    <location>
        <begin position="984"/>
        <end position="993"/>
    </location>
</feature>
<dbReference type="SMART" id="SM00225">
    <property type="entry name" value="BTB"/>
    <property type="match status" value="1"/>
</dbReference>
<dbReference type="InterPro" id="IPR013087">
    <property type="entry name" value="Znf_C2H2_type"/>
</dbReference>
<dbReference type="GO" id="GO:0007526">
    <property type="term" value="P:larval somatic muscle development"/>
    <property type="evidence" value="ECO:0007669"/>
    <property type="project" value="UniProtKB-ARBA"/>
</dbReference>
<dbReference type="GO" id="GO:0006357">
    <property type="term" value="P:regulation of transcription by RNA polymerase II"/>
    <property type="evidence" value="ECO:0007669"/>
    <property type="project" value="TreeGrafter"/>
</dbReference>
<evidence type="ECO:0000256" key="3">
    <source>
        <dbReference type="ARBA" id="ARBA00022782"/>
    </source>
</evidence>
<keyword evidence="4" id="KW-0524">Neurogenesis</keyword>
<comment type="caution">
    <text evidence="13">The sequence shown here is derived from an EMBL/GenBank/DDBJ whole genome shotgun (WGS) entry which is preliminary data.</text>
</comment>
<keyword evidence="5" id="KW-0805">Transcription regulation</keyword>
<dbReference type="Pfam" id="PF00651">
    <property type="entry name" value="BTB"/>
    <property type="match status" value="1"/>
</dbReference>
<feature type="domain" description="C2H2-type" evidence="12">
    <location>
        <begin position="841"/>
        <end position="868"/>
    </location>
</feature>
<dbReference type="GO" id="GO:0016199">
    <property type="term" value="P:axon midline choice point recognition"/>
    <property type="evidence" value="ECO:0007669"/>
    <property type="project" value="UniProtKB-ARBA"/>
</dbReference>
<dbReference type="CDD" id="cd18315">
    <property type="entry name" value="BTB_POZ_BAB-like"/>
    <property type="match status" value="1"/>
</dbReference>
<evidence type="ECO:0000313" key="13">
    <source>
        <dbReference type="EMBL" id="TGZ50175.1"/>
    </source>
</evidence>
<evidence type="ECO:0000256" key="4">
    <source>
        <dbReference type="ARBA" id="ARBA00022902"/>
    </source>
</evidence>
<feature type="region of interest" description="Disordered" evidence="10">
    <location>
        <begin position="321"/>
        <end position="375"/>
    </location>
</feature>
<evidence type="ECO:0000256" key="9">
    <source>
        <dbReference type="PROSITE-ProRule" id="PRU00042"/>
    </source>
</evidence>
<proteinExistence type="predicted"/>
<accession>A0A4S2KKJ5</accession>
<keyword evidence="14" id="KW-1185">Reference proteome</keyword>
<feature type="region of interest" description="Disordered" evidence="10">
    <location>
        <begin position="1076"/>
        <end position="1109"/>
    </location>
</feature>
<keyword evidence="7" id="KW-0539">Nucleus</keyword>
<keyword evidence="9" id="KW-0863">Zinc-finger</keyword>
<dbReference type="InterPro" id="IPR051095">
    <property type="entry name" value="Dros_DevTransReg"/>
</dbReference>
<evidence type="ECO:0000259" key="11">
    <source>
        <dbReference type="PROSITE" id="PS50097"/>
    </source>
</evidence>
<keyword evidence="6" id="KW-0804">Transcription</keyword>
<organism evidence="13 14">
    <name type="scientific">Temnothorax longispinosus</name>
    <dbReference type="NCBI Taxonomy" id="300112"/>
    <lineage>
        <taxon>Eukaryota</taxon>
        <taxon>Metazoa</taxon>
        <taxon>Ecdysozoa</taxon>
        <taxon>Arthropoda</taxon>
        <taxon>Hexapoda</taxon>
        <taxon>Insecta</taxon>
        <taxon>Pterygota</taxon>
        <taxon>Neoptera</taxon>
        <taxon>Endopterygota</taxon>
        <taxon>Hymenoptera</taxon>
        <taxon>Apocrita</taxon>
        <taxon>Aculeata</taxon>
        <taxon>Formicoidea</taxon>
        <taxon>Formicidae</taxon>
        <taxon>Myrmicinae</taxon>
        <taxon>Temnothorax</taxon>
    </lineage>
</organism>
<dbReference type="InterPro" id="IPR009057">
    <property type="entry name" value="Homeodomain-like_sf"/>
</dbReference>
<comment type="function">
    <text evidence="8">Putative transcription factor required for axon growth and guidance in the central and peripheral nervous systems. Repels CNS axons away from the midline by promoting the expression of the midline repellent sli and its receptor robo.</text>
</comment>
<sequence>MKIRGSIASEQKRGNEARTTMEDDQQFCLRWNNHQSTLIQNFDTLLESGTLVDCTLAAEGKTLKAHKVVLSACSPYFECLLSEHYDKHPVFILKDVKFKELKAMMDYMYRGEVNISQDQLAALLKAAESLQIKGLSESKTAGSSKTESRPQKTVSQPTAPSLDIPHASSGLTIEKNKVPRQSLTQSCVGDIPEDTASPQVSKGLSSREGSQSPTSRKRKRIRRRSLTDDSTIENQDASNSSDIPQQMGVPALGIAPVADEKVHADPTDSLGRSALMTQLTKPADEMLQLPLEKPEPNDNLIEPKSEYLDDAEEGVEDLTLDDDMNDLNDMEQDNNRAGPSHDSAQHPGGGARSRSRGNLSSDDGGGRGNGGGGGGAPWASHFLECKKVPNMRRPRPDVDVGALLKSLANKQGRKYSLDSVKMSLEAILQQGVSTTQASEMYGINRSTLQFYLKKLNVVRRRWRQQPSTAGLGSWHVTGDRSNAGGVVGSVVGGPGTADEVFLAAQEGVQRDSQAATLHWSQSTGVHRQPTAHYRRLSCPNCGRSYKYRSGLRGHIADCLSEREKLEADFRQRREELLQRDQQQQQPPPPPPLQRQFTEKDVRILYKFWKSHIIHACGPTKLKCVCPHCGKPFSSPDTLTDHMIQIRLKMYPPHNHISGNRCCFCNSPYPTIAHLKSHLTRGCFMDPSFSIEKRRSINRMESRNYVCPKCSQGYKNKRTLDTHLRIACGREPKFQCPYCGLKSKHPPNIYTHIRRKHKGQDLFLIEEPKEEYSDDDLNDDEVASRAHIEPKEDKLYRCLDCDKRFRNPRTLKSHRSNDCGKSYTCRKCKKVFEFLTSVARKYICELCGKGFNFKRTFYHHLKNNCYWNPSSKRYHALKSKPFSCSRCGASYLKKESLRWHVRHDCGKILKCNDCGKTFLQTTTLRKHKKKESSQEIIASSVKTERPWGEEKILKRKEKSPELRGNRSKRNRRDSTDLIDIKDEPLTSTAQNSVSFVEEPSKPSTSTAQESVSFVGEPSEPSTSTAQNSVRFVEEPSEPSTSTARESVSFVEEPSKPSTSTAQESVVFVEKPTKHFEIISLNDSQTDNDNENIGSDNEDNESSPSSWTNSKDVAKLRKKHKCPYCDAVYESRANLVYHIMTTCLCNPDSKTNKTANFKCKQCGRNYSYLKNLRYHQKHECKKTVKCPDCGKVMQGSFIPERHKMRHCVNHKSYAATHPLYGQVHPSSYVHPQVMPGRGVTAESYQPQRDGLNARENAEESTYLYVDSTHRQETAVAPRFYAFFGLTRDANGGSNRSTRFPCTNCTKVHGTNGSLRYQYGQPPRFKCLYCDFVSMRTADIRRHIWRRHENRAVCVQDIQHSSNVRYNIQVMHSNNFDHEKFSQNIILLKLLAPLD</sequence>
<feature type="compositionally biased region" description="Basic and acidic residues" evidence="10">
    <location>
        <begin position="950"/>
        <end position="963"/>
    </location>
</feature>
<feature type="compositionally biased region" description="Polar residues" evidence="10">
    <location>
        <begin position="137"/>
        <end position="159"/>
    </location>
</feature>
<dbReference type="PROSITE" id="PS00028">
    <property type="entry name" value="ZINC_FINGER_C2H2_1"/>
    <property type="match status" value="1"/>
</dbReference>
<feature type="domain" description="C2H2-type" evidence="12">
    <location>
        <begin position="704"/>
        <end position="731"/>
    </location>
</feature>
<feature type="compositionally biased region" description="Polar residues" evidence="10">
    <location>
        <begin position="196"/>
        <end position="214"/>
    </location>
</feature>
<keyword evidence="9" id="KW-0479">Metal-binding</keyword>
<dbReference type="InterPro" id="IPR000210">
    <property type="entry name" value="BTB/POZ_dom"/>
</dbReference>
<evidence type="ECO:0000256" key="5">
    <source>
        <dbReference type="ARBA" id="ARBA00023015"/>
    </source>
</evidence>
<feature type="domain" description="C2H2-type" evidence="12">
    <location>
        <begin position="536"/>
        <end position="563"/>
    </location>
</feature>
<gene>
    <name evidence="13" type="ORF">DBV15_03578</name>
</gene>
<dbReference type="SUPFAM" id="SSF57667">
    <property type="entry name" value="beta-beta-alpha zinc fingers"/>
    <property type="match status" value="4"/>
</dbReference>
<dbReference type="GO" id="GO:0005634">
    <property type="term" value="C:nucleus"/>
    <property type="evidence" value="ECO:0007669"/>
    <property type="project" value="UniProtKB-SubCell"/>
</dbReference>
<protein>
    <submittedName>
        <fullName evidence="13">Longitudinals lacking protein</fullName>
    </submittedName>
</protein>
<dbReference type="STRING" id="300112.A0A4S2KKJ5"/>
<dbReference type="SUPFAM" id="SSF54695">
    <property type="entry name" value="POZ domain"/>
    <property type="match status" value="1"/>
</dbReference>
<dbReference type="Pfam" id="PF00096">
    <property type="entry name" value="zf-C2H2"/>
    <property type="match status" value="2"/>
</dbReference>
<feature type="compositionally biased region" description="Basic and acidic residues" evidence="10">
    <location>
        <begin position="971"/>
        <end position="983"/>
    </location>
</feature>
<dbReference type="GO" id="GO:0045467">
    <property type="term" value="P:R7 cell development"/>
    <property type="evidence" value="ECO:0007669"/>
    <property type="project" value="UniProtKB-ARBA"/>
</dbReference>
<feature type="compositionally biased region" description="Polar residues" evidence="10">
    <location>
        <begin position="228"/>
        <end position="244"/>
    </location>
</feature>
<dbReference type="Proteomes" id="UP000310200">
    <property type="component" value="Unassembled WGS sequence"/>
</dbReference>
<name>A0A4S2KKJ5_9HYME</name>
<evidence type="ECO:0000256" key="10">
    <source>
        <dbReference type="SAM" id="MobiDB-lite"/>
    </source>
</evidence>
<feature type="domain" description="BTB" evidence="11">
    <location>
        <begin position="52"/>
        <end position="117"/>
    </location>
</feature>
<evidence type="ECO:0000259" key="12">
    <source>
        <dbReference type="PROSITE" id="PS50157"/>
    </source>
</evidence>
<dbReference type="GO" id="GO:0003677">
    <property type="term" value="F:DNA binding"/>
    <property type="evidence" value="ECO:0007669"/>
    <property type="project" value="InterPro"/>
</dbReference>
<feature type="domain" description="C2H2-type" evidence="12">
    <location>
        <begin position="795"/>
        <end position="822"/>
    </location>
</feature>
<dbReference type="PANTHER" id="PTHR23110">
    <property type="entry name" value="BTB DOMAIN TRANSCRIPTION FACTOR"/>
    <property type="match status" value="1"/>
</dbReference>
<evidence type="ECO:0000256" key="7">
    <source>
        <dbReference type="ARBA" id="ARBA00023242"/>
    </source>
</evidence>
<dbReference type="InterPro" id="IPR036236">
    <property type="entry name" value="Znf_C2H2_sf"/>
</dbReference>
<dbReference type="GO" id="GO:0035167">
    <property type="term" value="P:larval lymph gland hemopoiesis"/>
    <property type="evidence" value="ECO:0007669"/>
    <property type="project" value="UniProtKB-ARBA"/>
</dbReference>
<feature type="compositionally biased region" description="Polar residues" evidence="10">
    <location>
        <begin position="1018"/>
        <end position="1028"/>
    </location>
</feature>
<feature type="region of interest" description="Disordered" evidence="10">
    <location>
        <begin position="950"/>
        <end position="1064"/>
    </location>
</feature>
<dbReference type="Gene3D" id="3.30.160.60">
    <property type="entry name" value="Classic Zinc Finger"/>
    <property type="match status" value="3"/>
</dbReference>
<dbReference type="EMBL" id="QBLH01002019">
    <property type="protein sequence ID" value="TGZ50175.1"/>
    <property type="molecule type" value="Genomic_DNA"/>
</dbReference>
<feature type="compositionally biased region" description="Basic residues" evidence="10">
    <location>
        <begin position="215"/>
        <end position="224"/>
    </location>
</feature>
<feature type="domain" description="C2H2-type" evidence="12">
    <location>
        <begin position="733"/>
        <end position="761"/>
    </location>
</feature>
<dbReference type="InterPro" id="IPR007889">
    <property type="entry name" value="HTH_Psq"/>
</dbReference>
<dbReference type="GO" id="GO:0007464">
    <property type="term" value="P:R3/R4 cell fate commitment"/>
    <property type="evidence" value="ECO:0007669"/>
    <property type="project" value="UniProtKB-ARBA"/>
</dbReference>
<evidence type="ECO:0000256" key="1">
    <source>
        <dbReference type="ARBA" id="ARBA00004123"/>
    </source>
</evidence>
<keyword evidence="3" id="KW-0221">Differentiation</keyword>
<evidence type="ECO:0000313" key="14">
    <source>
        <dbReference type="Proteomes" id="UP000310200"/>
    </source>
</evidence>
<dbReference type="GO" id="GO:0048813">
    <property type="term" value="P:dendrite morphogenesis"/>
    <property type="evidence" value="ECO:0007669"/>
    <property type="project" value="UniProtKB-ARBA"/>
</dbReference>
<comment type="subcellular location">
    <subcellularLocation>
        <location evidence="1">Nucleus</location>
    </subcellularLocation>
</comment>
<evidence type="ECO:0000256" key="2">
    <source>
        <dbReference type="ARBA" id="ARBA00022473"/>
    </source>
</evidence>
<dbReference type="PROSITE" id="PS50097">
    <property type="entry name" value="BTB"/>
    <property type="match status" value="1"/>
</dbReference>
<feature type="region of interest" description="Disordered" evidence="10">
    <location>
        <begin position="135"/>
        <end position="247"/>
    </location>
</feature>
<evidence type="ECO:0000256" key="8">
    <source>
        <dbReference type="ARBA" id="ARBA00037382"/>
    </source>
</evidence>
<dbReference type="PANTHER" id="PTHR23110:SF111">
    <property type="entry name" value="LONGITUDINALS LACKING PROTEIN, ISOFORMS F_I_K_T"/>
    <property type="match status" value="1"/>
</dbReference>
<dbReference type="SUPFAM" id="SSF46689">
    <property type="entry name" value="Homeodomain-like"/>
    <property type="match status" value="1"/>
</dbReference>
<dbReference type="PROSITE" id="PS50157">
    <property type="entry name" value="ZINC_FINGER_C2H2_2"/>
    <property type="match status" value="8"/>
</dbReference>
<dbReference type="Pfam" id="PF05225">
    <property type="entry name" value="HTH_psq"/>
    <property type="match status" value="1"/>
</dbReference>
<feature type="compositionally biased region" description="Polar residues" evidence="10">
    <location>
        <begin position="1000"/>
        <end position="1010"/>
    </location>
</feature>
<dbReference type="SMART" id="SM00355">
    <property type="entry name" value="ZnF_C2H2"/>
    <property type="match status" value="13"/>
</dbReference>
<dbReference type="InterPro" id="IPR011333">
    <property type="entry name" value="SKP1/BTB/POZ_sf"/>
</dbReference>
<dbReference type="GO" id="GO:0045476">
    <property type="term" value="P:nurse cell apoptotic process"/>
    <property type="evidence" value="ECO:0007669"/>
    <property type="project" value="UniProtKB-ARBA"/>
</dbReference>
<feature type="domain" description="C2H2-type" evidence="12">
    <location>
        <begin position="1155"/>
        <end position="1185"/>
    </location>
</feature>
<dbReference type="Gene3D" id="3.30.710.10">
    <property type="entry name" value="Potassium Channel Kv1.1, Chain A"/>
    <property type="match status" value="1"/>
</dbReference>
<feature type="compositionally biased region" description="Gly residues" evidence="10">
    <location>
        <begin position="366"/>
        <end position="375"/>
    </location>
</feature>